<reference evidence="1" key="1">
    <citation type="submission" date="2017-10" db="EMBL/GenBank/DDBJ databases">
        <title>Genome sequence of cellulolytic Lachnospiraceae bacterium XHS1971 isolated from hotspring sediment.</title>
        <authorList>
            <person name="Vasudevan G."/>
            <person name="Joshi A.J."/>
            <person name="Hivarkar S."/>
            <person name="Lanjekar V.B."/>
            <person name="Dhakephalkar P.K."/>
            <person name="Dagar S."/>
        </authorList>
    </citation>
    <scope>NUCLEOTIDE SEQUENCE</scope>
    <source>
        <strain evidence="1">XHS1971</strain>
    </source>
</reference>
<evidence type="ECO:0000313" key="2">
    <source>
        <dbReference type="Proteomes" id="UP000224460"/>
    </source>
</evidence>
<dbReference type="EMBL" id="PEDL01000009">
    <property type="protein sequence ID" value="PHV70535.1"/>
    <property type="molecule type" value="Genomic_DNA"/>
</dbReference>
<keyword evidence="2" id="KW-1185">Reference proteome</keyword>
<evidence type="ECO:0000313" key="1">
    <source>
        <dbReference type="EMBL" id="PHV70535.1"/>
    </source>
</evidence>
<protein>
    <submittedName>
        <fullName evidence="1">Methionine ABC transporter permease</fullName>
    </submittedName>
</protein>
<comment type="caution">
    <text evidence="1">The sequence shown here is derived from an EMBL/GenBank/DDBJ whole genome shotgun (WGS) entry which is preliminary data.</text>
</comment>
<accession>A0AC61DCB4</accession>
<organism evidence="1 2">
    <name type="scientific">Sporanaerobium hydrogeniformans</name>
    <dbReference type="NCBI Taxonomy" id="3072179"/>
    <lineage>
        <taxon>Bacteria</taxon>
        <taxon>Bacillati</taxon>
        <taxon>Bacillota</taxon>
        <taxon>Clostridia</taxon>
        <taxon>Lachnospirales</taxon>
        <taxon>Lachnospiraceae</taxon>
        <taxon>Sporanaerobium</taxon>
    </lineage>
</organism>
<gene>
    <name evidence="1" type="ORF">CS063_09535</name>
</gene>
<sequence>MSLYKYSFWEVFKNAFTKPVWETLWPAIGDTLYMVAISTLFTLIIGVLLGLILVLTSPEGLNPIGWLNKGLGIVINCLRSLPQMIVIILMLPIARILVGKAYGSNACIIALVASCVPMFARLVESSLLEVTKGKIEAAKAMGAGNLRILLSVMLPEAFPSLIRAFTVAVIAVISMTALAGNFGAGGIGDIAVRFGFNRFQHDVLLATVLVLILIVQVVQGVGDFVSKLFLKKWYLIGEVQRKNKSGLKKWLTSVLKVNTDISE</sequence>
<proteinExistence type="predicted"/>
<name>A0AC61DCB4_9FIRM</name>
<dbReference type="Proteomes" id="UP000224460">
    <property type="component" value="Unassembled WGS sequence"/>
</dbReference>